<dbReference type="VEuPathDB" id="FungiDB:PGTG_22474"/>
<feature type="compositionally biased region" description="Polar residues" evidence="1">
    <location>
        <begin position="118"/>
        <end position="129"/>
    </location>
</feature>
<evidence type="ECO:0000313" key="3">
    <source>
        <dbReference type="Proteomes" id="UP000008783"/>
    </source>
</evidence>
<accession>H6QUP3</accession>
<feature type="region of interest" description="Disordered" evidence="1">
    <location>
        <begin position="64"/>
        <end position="133"/>
    </location>
</feature>
<dbReference type="HOGENOM" id="CLU_539827_0_0_1"/>
<dbReference type="RefSeq" id="XP_003888763.1">
    <property type="nucleotide sequence ID" value="XM_003888714.1"/>
</dbReference>
<evidence type="ECO:0000313" key="2">
    <source>
        <dbReference type="EMBL" id="EHS64755.1"/>
    </source>
</evidence>
<protein>
    <submittedName>
        <fullName evidence="2">Uncharacterized protein</fullName>
    </submittedName>
</protein>
<evidence type="ECO:0000256" key="1">
    <source>
        <dbReference type="SAM" id="MobiDB-lite"/>
    </source>
</evidence>
<sequence>MSATPTHTRSEETPEPPSSEPNEHNRIMGNLPMTRVQVANYGPTPISPLPTPYGIVEHYRPYDRAQRQQWYPRRAASTRGRRRWSTPPPTRPPSQMLTRHIPTPHNVFDTEDDDTDGVSPTNPPGNVTPTAPRPVRISADDTIGHLPFNLVRQLGLDSVDVELADRLIDTSPEYRWPLSVLLMVSAQQGPVRPMAPRHRPRPTAEPRADPETFAFEDSFNHSVHPPEWDLGLLQSPNAHHPNPIGQPPNALDVLNLAMLPPGYTSSDPSSIAHLQRLFKENITEEKARLRRTIMVKISPYYSAHGPIPNLDDLMAYVWHKQRPDPDLQPAPLEPPPPGRQVDRVRIAHTRLHMLNYKYGWPVPSSSNWTTFDRDLQALAGRDSIYRQAHANAILLRDTLLFNGLNTLASIPEPDRRLPNEREIDHQIMMIEVGATLLDIGEPELGREHEE</sequence>
<dbReference type="AlphaFoldDB" id="H6QUP3"/>
<dbReference type="KEGG" id="pgr:PGTG_22474"/>
<organism evidence="2 3">
    <name type="scientific">Puccinia graminis f. sp. tritici (strain CRL 75-36-700-3 / race SCCL)</name>
    <name type="common">Black stem rust fungus</name>
    <dbReference type="NCBI Taxonomy" id="418459"/>
    <lineage>
        <taxon>Eukaryota</taxon>
        <taxon>Fungi</taxon>
        <taxon>Dikarya</taxon>
        <taxon>Basidiomycota</taxon>
        <taxon>Pucciniomycotina</taxon>
        <taxon>Pucciniomycetes</taxon>
        <taxon>Pucciniales</taxon>
        <taxon>Pucciniaceae</taxon>
        <taxon>Puccinia</taxon>
    </lineage>
</organism>
<dbReference type="Proteomes" id="UP000008783">
    <property type="component" value="Unassembled WGS sequence"/>
</dbReference>
<dbReference type="EMBL" id="DS178348">
    <property type="protein sequence ID" value="EHS64755.1"/>
    <property type="molecule type" value="Genomic_DNA"/>
</dbReference>
<reference evidence="3" key="1">
    <citation type="journal article" date="2011" name="Proc. Natl. Acad. Sci. U.S.A.">
        <title>Obligate biotrophy features unraveled by the genomic analysis of rust fungi.</title>
        <authorList>
            <person name="Duplessis S."/>
            <person name="Cuomo C.A."/>
            <person name="Lin Y.-C."/>
            <person name="Aerts A."/>
            <person name="Tisserant E."/>
            <person name="Veneault-Fourrey C."/>
            <person name="Joly D.L."/>
            <person name="Hacquard S."/>
            <person name="Amselem J."/>
            <person name="Cantarel B.L."/>
            <person name="Chiu R."/>
            <person name="Coutinho P.M."/>
            <person name="Feau N."/>
            <person name="Field M."/>
            <person name="Frey P."/>
            <person name="Gelhaye E."/>
            <person name="Goldberg J."/>
            <person name="Grabherr M.G."/>
            <person name="Kodira C.D."/>
            <person name="Kohler A."/>
            <person name="Kuees U."/>
            <person name="Lindquist E.A."/>
            <person name="Lucas S.M."/>
            <person name="Mago R."/>
            <person name="Mauceli E."/>
            <person name="Morin E."/>
            <person name="Murat C."/>
            <person name="Pangilinan J.L."/>
            <person name="Park R."/>
            <person name="Pearson M."/>
            <person name="Quesneville H."/>
            <person name="Rouhier N."/>
            <person name="Sakthikumar S."/>
            <person name="Salamov A.A."/>
            <person name="Schmutz J."/>
            <person name="Selles B."/>
            <person name="Shapiro H."/>
            <person name="Tanguay P."/>
            <person name="Tuskan G.A."/>
            <person name="Henrissat B."/>
            <person name="Van de Peer Y."/>
            <person name="Rouze P."/>
            <person name="Ellis J.G."/>
            <person name="Dodds P.N."/>
            <person name="Schein J.E."/>
            <person name="Zhong S."/>
            <person name="Hamelin R.C."/>
            <person name="Grigoriev I.V."/>
            <person name="Szabo L.J."/>
            <person name="Martin F."/>
        </authorList>
    </citation>
    <scope>NUCLEOTIDE SEQUENCE [LARGE SCALE GENOMIC DNA]</scope>
    <source>
        <strain evidence="3">CRL 75-36-700-3 / race SCCL</strain>
    </source>
</reference>
<dbReference type="InParanoid" id="H6QUP3"/>
<dbReference type="OrthoDB" id="10352185at2759"/>
<proteinExistence type="predicted"/>
<dbReference type="GeneID" id="13541631"/>
<keyword evidence="3" id="KW-1185">Reference proteome</keyword>
<feature type="region of interest" description="Disordered" evidence="1">
    <location>
        <begin position="1"/>
        <end position="27"/>
    </location>
</feature>
<name>H6QUP3_PUCGT</name>
<gene>
    <name evidence="2" type="ORF">PGTG_22474</name>
</gene>